<dbReference type="Pfam" id="PF07963">
    <property type="entry name" value="N_methyl"/>
    <property type="match status" value="1"/>
</dbReference>
<accession>A0A9W6N6K6</accession>
<sequence length="165" mass="16964">MSRRARGDAGFTLVEALVAVAVVAAVSVALQRGLVSTRSALLRSDAVVAAEATARDILENRLPQLATEVGERRGADGAVLWTVTSEALDLPFPPPPALKPAPAPPPVRAPAPAAAAASSAPRAPEAAADVDPPPFARWLPLRVTIRVETAGAPLVVETVRLARAP</sequence>
<feature type="compositionally biased region" description="Pro residues" evidence="1">
    <location>
        <begin position="92"/>
        <end position="109"/>
    </location>
</feature>
<dbReference type="NCBIfam" id="TIGR02532">
    <property type="entry name" value="IV_pilin_GFxxxE"/>
    <property type="match status" value="1"/>
</dbReference>
<evidence type="ECO:0008006" key="4">
    <source>
        <dbReference type="Google" id="ProtNLM"/>
    </source>
</evidence>
<dbReference type="Proteomes" id="UP001143309">
    <property type="component" value="Unassembled WGS sequence"/>
</dbReference>
<reference evidence="2" key="2">
    <citation type="submission" date="2023-01" db="EMBL/GenBank/DDBJ databases">
        <authorList>
            <person name="Sun Q."/>
            <person name="Evtushenko L."/>
        </authorList>
    </citation>
    <scope>NUCLEOTIDE SEQUENCE</scope>
    <source>
        <strain evidence="2">VKM B-2748</strain>
    </source>
</reference>
<dbReference type="AlphaFoldDB" id="A0A9W6N6K6"/>
<dbReference type="PROSITE" id="PS00409">
    <property type="entry name" value="PROKAR_NTER_METHYL"/>
    <property type="match status" value="1"/>
</dbReference>
<comment type="caution">
    <text evidence="2">The sequence shown here is derived from an EMBL/GenBank/DDBJ whole genome shotgun (WGS) entry which is preliminary data.</text>
</comment>
<name>A0A9W6N6K6_9HYPH</name>
<keyword evidence="3" id="KW-1185">Reference proteome</keyword>
<proteinExistence type="predicted"/>
<evidence type="ECO:0000256" key="1">
    <source>
        <dbReference type="SAM" id="MobiDB-lite"/>
    </source>
</evidence>
<dbReference type="RefSeq" id="WP_271199920.1">
    <property type="nucleotide sequence ID" value="NZ_BSFL01000001.1"/>
</dbReference>
<feature type="compositionally biased region" description="Low complexity" evidence="1">
    <location>
        <begin position="110"/>
        <end position="130"/>
    </location>
</feature>
<feature type="region of interest" description="Disordered" evidence="1">
    <location>
        <begin position="92"/>
        <end position="131"/>
    </location>
</feature>
<dbReference type="EMBL" id="BSFL01000001">
    <property type="protein sequence ID" value="GLK79465.1"/>
    <property type="molecule type" value="Genomic_DNA"/>
</dbReference>
<dbReference type="InterPro" id="IPR012902">
    <property type="entry name" value="N_methyl_site"/>
</dbReference>
<evidence type="ECO:0000313" key="2">
    <source>
        <dbReference type="EMBL" id="GLK79465.1"/>
    </source>
</evidence>
<reference evidence="2" key="1">
    <citation type="journal article" date="2014" name="Int. J. Syst. Evol. Microbiol.">
        <title>Complete genome sequence of Corynebacterium casei LMG S-19264T (=DSM 44701T), isolated from a smear-ripened cheese.</title>
        <authorList>
            <consortium name="US DOE Joint Genome Institute (JGI-PGF)"/>
            <person name="Walter F."/>
            <person name="Albersmeier A."/>
            <person name="Kalinowski J."/>
            <person name="Ruckert C."/>
        </authorList>
    </citation>
    <scope>NUCLEOTIDE SEQUENCE</scope>
    <source>
        <strain evidence="2">VKM B-2748</strain>
    </source>
</reference>
<protein>
    <recommendedName>
        <fullName evidence="4">General secretion pathway protein I</fullName>
    </recommendedName>
</protein>
<evidence type="ECO:0000313" key="3">
    <source>
        <dbReference type="Proteomes" id="UP001143309"/>
    </source>
</evidence>
<gene>
    <name evidence="2" type="ORF">GCM10008174_12060</name>
</gene>
<organism evidence="2 3">
    <name type="scientific">Methylopila turkensis</name>
    <dbReference type="NCBI Taxonomy" id="1437816"/>
    <lineage>
        <taxon>Bacteria</taxon>
        <taxon>Pseudomonadati</taxon>
        <taxon>Pseudomonadota</taxon>
        <taxon>Alphaproteobacteria</taxon>
        <taxon>Hyphomicrobiales</taxon>
        <taxon>Methylopilaceae</taxon>
        <taxon>Methylopila</taxon>
    </lineage>
</organism>